<dbReference type="InterPro" id="IPR027417">
    <property type="entry name" value="P-loop_NTPase"/>
</dbReference>
<dbReference type="PANTHER" id="PTHR45900:SF1">
    <property type="entry name" value="MITOCHONDRIAL DNA REPAIR PROTEIN RECA HOMOLOG-RELATED"/>
    <property type="match status" value="1"/>
</dbReference>
<evidence type="ECO:0000259" key="5">
    <source>
        <dbReference type="Pfam" id="PF00154"/>
    </source>
</evidence>
<sequence>MSYIEEVDGLYITDDYTVTHNTTLGYHAIAEAQRMGGSGYFIDTEKSWDEKRARQVGLDPDIRFAIGDADSIEAAFRLILATIAGRLEYNDGKPFVIVVDSVTGTSTEFMKAHTMGKEERVGQDARTIRGGMRRIMADLAKANITLIMINHAISTIPKFQFAKQSEAAGGHAIKLFAT</sequence>
<reference evidence="6" key="1">
    <citation type="journal article" date="2015" name="Nature">
        <title>Complex archaea that bridge the gap between prokaryotes and eukaryotes.</title>
        <authorList>
            <person name="Spang A."/>
            <person name="Saw J.H."/>
            <person name="Jorgensen S.L."/>
            <person name="Zaremba-Niedzwiedzka K."/>
            <person name="Martijn J."/>
            <person name="Lind A.E."/>
            <person name="van Eijk R."/>
            <person name="Schleper C."/>
            <person name="Guy L."/>
            <person name="Ettema T.J."/>
        </authorList>
    </citation>
    <scope>NUCLEOTIDE SEQUENCE</scope>
</reference>
<keyword evidence="2" id="KW-0547">Nucleotide-binding</keyword>
<organism evidence="6">
    <name type="scientific">marine sediment metagenome</name>
    <dbReference type="NCBI Taxonomy" id="412755"/>
    <lineage>
        <taxon>unclassified sequences</taxon>
        <taxon>metagenomes</taxon>
        <taxon>ecological metagenomes</taxon>
    </lineage>
</organism>
<gene>
    <name evidence="6" type="ORF">LCGC14_3071860</name>
</gene>
<dbReference type="InterPro" id="IPR013765">
    <property type="entry name" value="DNA_recomb/repair_RecA"/>
</dbReference>
<feature type="domain" description="RecA-like N-terminal" evidence="5">
    <location>
        <begin position="21"/>
        <end position="177"/>
    </location>
</feature>
<keyword evidence="4" id="KW-0233">DNA recombination</keyword>
<keyword evidence="3" id="KW-0067">ATP-binding</keyword>
<proteinExistence type="inferred from homology"/>
<evidence type="ECO:0000313" key="6">
    <source>
        <dbReference type="EMBL" id="KKK55704.1"/>
    </source>
</evidence>
<dbReference type="GO" id="GO:0005524">
    <property type="term" value="F:ATP binding"/>
    <property type="evidence" value="ECO:0007669"/>
    <property type="project" value="UniProtKB-KW"/>
</dbReference>
<dbReference type="EMBL" id="LAZR01065365">
    <property type="protein sequence ID" value="KKK55704.1"/>
    <property type="molecule type" value="Genomic_DNA"/>
</dbReference>
<protein>
    <recommendedName>
        <fullName evidence="5">RecA-like N-terminal domain-containing protein</fullName>
    </recommendedName>
</protein>
<dbReference type="GO" id="GO:0006281">
    <property type="term" value="P:DNA repair"/>
    <property type="evidence" value="ECO:0007669"/>
    <property type="project" value="InterPro"/>
</dbReference>
<comment type="similarity">
    <text evidence="1">Belongs to the RecA family.</text>
</comment>
<evidence type="ECO:0000256" key="2">
    <source>
        <dbReference type="ARBA" id="ARBA00022741"/>
    </source>
</evidence>
<dbReference type="GO" id="GO:0003697">
    <property type="term" value="F:single-stranded DNA binding"/>
    <property type="evidence" value="ECO:0007669"/>
    <property type="project" value="InterPro"/>
</dbReference>
<evidence type="ECO:0000256" key="4">
    <source>
        <dbReference type="ARBA" id="ARBA00023172"/>
    </source>
</evidence>
<dbReference type="Gene3D" id="3.40.50.300">
    <property type="entry name" value="P-loop containing nucleotide triphosphate hydrolases"/>
    <property type="match status" value="1"/>
</dbReference>
<accession>A0A0F8YNF7</accession>
<evidence type="ECO:0000256" key="1">
    <source>
        <dbReference type="ARBA" id="ARBA00009391"/>
    </source>
</evidence>
<evidence type="ECO:0000256" key="3">
    <source>
        <dbReference type="ARBA" id="ARBA00022840"/>
    </source>
</evidence>
<dbReference type="PANTHER" id="PTHR45900">
    <property type="entry name" value="RECA"/>
    <property type="match status" value="1"/>
</dbReference>
<dbReference type="InterPro" id="IPR049428">
    <property type="entry name" value="RecA-like_N"/>
</dbReference>
<feature type="non-terminal residue" evidence="6">
    <location>
        <position position="178"/>
    </location>
</feature>
<dbReference type="AlphaFoldDB" id="A0A0F8YNF7"/>
<dbReference type="Pfam" id="PF00154">
    <property type="entry name" value="RecA_N"/>
    <property type="match status" value="1"/>
</dbReference>
<name>A0A0F8YNF7_9ZZZZ</name>
<dbReference type="GO" id="GO:0006310">
    <property type="term" value="P:DNA recombination"/>
    <property type="evidence" value="ECO:0007669"/>
    <property type="project" value="UniProtKB-KW"/>
</dbReference>
<comment type="caution">
    <text evidence="6">The sequence shown here is derived from an EMBL/GenBank/DDBJ whole genome shotgun (WGS) entry which is preliminary data.</text>
</comment>
<dbReference type="SUPFAM" id="SSF52540">
    <property type="entry name" value="P-loop containing nucleoside triphosphate hydrolases"/>
    <property type="match status" value="1"/>
</dbReference>